<evidence type="ECO:0000313" key="6">
    <source>
        <dbReference type="EMBL" id="TRY75360.1"/>
    </source>
</evidence>
<dbReference type="PANTHER" id="PTHR45877:SF2">
    <property type="entry name" value="E3 UBIQUITIN-PROTEIN LIGASE SINA-RELATED"/>
    <property type="match status" value="1"/>
</dbReference>
<gene>
    <name evidence="6" type="ORF">TCAL_00586</name>
</gene>
<feature type="compositionally biased region" description="Basic and acidic residues" evidence="4">
    <location>
        <begin position="56"/>
        <end position="70"/>
    </location>
</feature>
<dbReference type="GO" id="GO:0031624">
    <property type="term" value="F:ubiquitin conjugating enzyme binding"/>
    <property type="evidence" value="ECO:0007669"/>
    <property type="project" value="TreeGrafter"/>
</dbReference>
<feature type="domain" description="E3 ubiquitin-protein ligase Sina-like RING finger" evidence="5">
    <location>
        <begin position="361"/>
        <end position="395"/>
    </location>
</feature>
<dbReference type="InterPro" id="IPR004162">
    <property type="entry name" value="SINA-like_animal"/>
</dbReference>
<dbReference type="GO" id="GO:0005737">
    <property type="term" value="C:cytoplasm"/>
    <property type="evidence" value="ECO:0007669"/>
    <property type="project" value="TreeGrafter"/>
</dbReference>
<dbReference type="Pfam" id="PF21362">
    <property type="entry name" value="Sina_RING"/>
    <property type="match status" value="1"/>
</dbReference>
<feature type="compositionally biased region" description="Polar residues" evidence="4">
    <location>
        <begin position="187"/>
        <end position="197"/>
    </location>
</feature>
<dbReference type="SUPFAM" id="SSF54928">
    <property type="entry name" value="RNA-binding domain, RBD"/>
    <property type="match status" value="1"/>
</dbReference>
<evidence type="ECO:0000256" key="2">
    <source>
        <dbReference type="ARBA" id="ARBA00022771"/>
    </source>
</evidence>
<reference evidence="6 7" key="1">
    <citation type="journal article" date="2018" name="Nat. Ecol. Evol.">
        <title>Genomic signatures of mitonuclear coevolution across populations of Tigriopus californicus.</title>
        <authorList>
            <person name="Barreto F.S."/>
            <person name="Watson E.T."/>
            <person name="Lima T.G."/>
            <person name="Willett C.S."/>
            <person name="Edmands S."/>
            <person name="Li W."/>
            <person name="Burton R.S."/>
        </authorList>
    </citation>
    <scope>NUCLEOTIDE SEQUENCE [LARGE SCALE GENOMIC DNA]</scope>
    <source>
        <strain evidence="6 7">San Diego</strain>
    </source>
</reference>
<accession>A0A553PCH3</accession>
<dbReference type="InterPro" id="IPR049548">
    <property type="entry name" value="Sina-like_RING"/>
</dbReference>
<dbReference type="GO" id="GO:0003676">
    <property type="term" value="F:nucleic acid binding"/>
    <property type="evidence" value="ECO:0007669"/>
    <property type="project" value="InterPro"/>
</dbReference>
<feature type="region of interest" description="Disordered" evidence="4">
    <location>
        <begin position="46"/>
        <end position="70"/>
    </location>
</feature>
<dbReference type="STRING" id="6832.A0A553PCH3"/>
<dbReference type="AlphaFoldDB" id="A0A553PCH3"/>
<dbReference type="OrthoDB" id="6677380at2759"/>
<evidence type="ECO:0000313" key="7">
    <source>
        <dbReference type="Proteomes" id="UP000318571"/>
    </source>
</evidence>
<dbReference type="InterPro" id="IPR035979">
    <property type="entry name" value="RBD_domain_sf"/>
</dbReference>
<feature type="region of interest" description="Disordered" evidence="4">
    <location>
        <begin position="1"/>
        <end position="24"/>
    </location>
</feature>
<protein>
    <recommendedName>
        <fullName evidence="5">E3 ubiquitin-protein ligase Sina-like RING finger domain-containing protein</fullName>
    </recommendedName>
</protein>
<organism evidence="6 7">
    <name type="scientific">Tigriopus californicus</name>
    <name type="common">Marine copepod</name>
    <dbReference type="NCBI Taxonomy" id="6832"/>
    <lineage>
        <taxon>Eukaryota</taxon>
        <taxon>Metazoa</taxon>
        <taxon>Ecdysozoa</taxon>
        <taxon>Arthropoda</taxon>
        <taxon>Crustacea</taxon>
        <taxon>Multicrustacea</taxon>
        <taxon>Hexanauplia</taxon>
        <taxon>Copepoda</taxon>
        <taxon>Harpacticoida</taxon>
        <taxon>Harpacticidae</taxon>
        <taxon>Tigriopus</taxon>
    </lineage>
</organism>
<name>A0A553PCH3_TIGCA</name>
<dbReference type="Proteomes" id="UP000318571">
    <property type="component" value="Chromosome 2"/>
</dbReference>
<feature type="region of interest" description="Disordered" evidence="4">
    <location>
        <begin position="184"/>
        <end position="227"/>
    </location>
</feature>
<dbReference type="EMBL" id="VCGU01000005">
    <property type="protein sequence ID" value="TRY75360.1"/>
    <property type="molecule type" value="Genomic_DNA"/>
</dbReference>
<dbReference type="GO" id="GO:0008270">
    <property type="term" value="F:zinc ion binding"/>
    <property type="evidence" value="ECO:0007669"/>
    <property type="project" value="UniProtKB-KW"/>
</dbReference>
<evidence type="ECO:0000256" key="3">
    <source>
        <dbReference type="ARBA" id="ARBA00022833"/>
    </source>
</evidence>
<evidence type="ECO:0000256" key="4">
    <source>
        <dbReference type="SAM" id="MobiDB-lite"/>
    </source>
</evidence>
<evidence type="ECO:0000256" key="1">
    <source>
        <dbReference type="ARBA" id="ARBA00022723"/>
    </source>
</evidence>
<keyword evidence="3" id="KW-0862">Zinc</keyword>
<keyword evidence="1" id="KW-0479">Metal-binding</keyword>
<proteinExistence type="predicted"/>
<comment type="caution">
    <text evidence="6">The sequence shown here is derived from an EMBL/GenBank/DDBJ whole genome shotgun (WGS) entry which is preliminary data.</text>
</comment>
<keyword evidence="7" id="KW-1185">Reference proteome</keyword>
<keyword evidence="2" id="KW-0863">Zinc-finger</keyword>
<dbReference type="GO" id="GO:0043161">
    <property type="term" value="P:proteasome-mediated ubiquitin-dependent protein catabolic process"/>
    <property type="evidence" value="ECO:0007669"/>
    <property type="project" value="TreeGrafter"/>
</dbReference>
<dbReference type="GO" id="GO:0061630">
    <property type="term" value="F:ubiquitin protein ligase activity"/>
    <property type="evidence" value="ECO:0007669"/>
    <property type="project" value="TreeGrafter"/>
</dbReference>
<evidence type="ECO:0000259" key="5">
    <source>
        <dbReference type="Pfam" id="PF21362"/>
    </source>
</evidence>
<dbReference type="CDD" id="cd00590">
    <property type="entry name" value="RRM_SF"/>
    <property type="match status" value="1"/>
</dbReference>
<sequence>MSNNPSPSGLSLPPMDRSSSSASQSFNSILGQLASSHLTNLIQGHQSISQSSPAPVHRDPTWLHTLPREQRPRLDPFQDRIVNGNRNFQNTMPAQSNRRSRPELSVFVGPLPPDVTCDEIQVLLRPHQPKEISLRPVGRTVYGHRRSIAAEVAFRTLEERRACLAEFERSDLHSRRWPRPIRVEPFRSNSSHSTSSIPEARSESLVVSDPTSHSREEEGILEPLSDGSIRDTRLEKKRCNIRDRQNIQDERNVKGQTYRLLAEGLEQQLLAEQKTKTAHEKAIRNSQKGVEACKRRIHELCRSEDSLREGYQRAMDDLDERTANLLVEWKTLQDDATPESASAETPILADAKFSVEPEIECIVCVEPMLGAIFQCCNGHCVCNTCFERMTHCAMCRVKLHRPGIRCRLLETLVQKIMKNPTIPIEKSSTDGS</sequence>
<dbReference type="PANTHER" id="PTHR45877">
    <property type="entry name" value="E3 UBIQUITIN-PROTEIN LIGASE SIAH2"/>
    <property type="match status" value="1"/>
</dbReference>